<evidence type="ECO:0000256" key="6">
    <source>
        <dbReference type="ARBA" id="ARBA00023136"/>
    </source>
</evidence>
<evidence type="ECO:0000256" key="5">
    <source>
        <dbReference type="ARBA" id="ARBA00022989"/>
    </source>
</evidence>
<keyword evidence="5 7" id="KW-1133">Transmembrane helix</keyword>
<keyword evidence="9" id="KW-1185">Reference proteome</keyword>
<feature type="transmembrane region" description="Helical" evidence="7">
    <location>
        <begin position="7"/>
        <end position="28"/>
    </location>
</feature>
<keyword evidence="6 7" id="KW-0472">Membrane</keyword>
<name>A0A7C8GW58_9BACI</name>
<dbReference type="Gene3D" id="1.10.3720.10">
    <property type="entry name" value="MetI-like"/>
    <property type="match status" value="1"/>
</dbReference>
<gene>
    <name evidence="8" type="ORF">F9U64_00090</name>
</gene>
<dbReference type="PANTHER" id="PTHR43744:SF8">
    <property type="entry name" value="SN-GLYCEROL-3-PHOSPHATE TRANSPORT SYSTEM PERMEASE PROTEIN UGPE"/>
    <property type="match status" value="1"/>
</dbReference>
<evidence type="ECO:0000256" key="3">
    <source>
        <dbReference type="ARBA" id="ARBA00022475"/>
    </source>
</evidence>
<proteinExistence type="predicted"/>
<keyword evidence="2" id="KW-0813">Transport</keyword>
<organism evidence="8 9">
    <name type="scientific">Gracilibacillus oryzae</name>
    <dbReference type="NCBI Taxonomy" id="1672701"/>
    <lineage>
        <taxon>Bacteria</taxon>
        <taxon>Bacillati</taxon>
        <taxon>Bacillota</taxon>
        <taxon>Bacilli</taxon>
        <taxon>Bacillales</taxon>
        <taxon>Bacillaceae</taxon>
        <taxon>Gracilibacillus</taxon>
    </lineage>
</organism>
<comment type="caution">
    <text evidence="8">The sequence shown here is derived from an EMBL/GenBank/DDBJ whole genome shotgun (WGS) entry which is preliminary data.</text>
</comment>
<accession>A0A7C8GW58</accession>
<dbReference type="Proteomes" id="UP000480246">
    <property type="component" value="Unassembled WGS sequence"/>
</dbReference>
<dbReference type="OrthoDB" id="9771544at2"/>
<dbReference type="EMBL" id="WEID01000001">
    <property type="protein sequence ID" value="KAB8139469.1"/>
    <property type="molecule type" value="Genomic_DNA"/>
</dbReference>
<keyword evidence="3" id="KW-1003">Cell membrane</keyword>
<dbReference type="PANTHER" id="PTHR43744">
    <property type="entry name" value="ABC TRANSPORTER PERMEASE PROTEIN MG189-RELATED-RELATED"/>
    <property type="match status" value="1"/>
</dbReference>
<sequence>MAVVGGIFFKVVLPTMVPAIAAVSIFLFTRQWNNFLWPLITITTEDKYTLPVALATLTGLQSIDYGVLMMVQPYLYYPFSSPFYFYKDSLLLASLEVLLKECCSLEIYMDHVKRITIQSMHLSL</sequence>
<dbReference type="SUPFAM" id="SSF161098">
    <property type="entry name" value="MetI-like"/>
    <property type="match status" value="1"/>
</dbReference>
<comment type="subcellular location">
    <subcellularLocation>
        <location evidence="1">Cell membrane</location>
        <topology evidence="1">Multi-pass membrane protein</topology>
    </subcellularLocation>
</comment>
<dbReference type="AlphaFoldDB" id="A0A7C8GW58"/>
<reference evidence="8 9" key="1">
    <citation type="submission" date="2019-10" db="EMBL/GenBank/DDBJ databases">
        <title>Gracilibacillus sp. nov. isolated from rice seeds.</title>
        <authorList>
            <person name="He S."/>
        </authorList>
    </citation>
    <scope>NUCLEOTIDE SEQUENCE [LARGE SCALE GENOMIC DNA]</scope>
    <source>
        <strain evidence="8 9">TD8</strain>
    </source>
</reference>
<evidence type="ECO:0000256" key="7">
    <source>
        <dbReference type="SAM" id="Phobius"/>
    </source>
</evidence>
<evidence type="ECO:0000256" key="4">
    <source>
        <dbReference type="ARBA" id="ARBA00022692"/>
    </source>
</evidence>
<dbReference type="InterPro" id="IPR035906">
    <property type="entry name" value="MetI-like_sf"/>
</dbReference>
<dbReference type="GO" id="GO:0005886">
    <property type="term" value="C:plasma membrane"/>
    <property type="evidence" value="ECO:0007669"/>
    <property type="project" value="UniProtKB-SubCell"/>
</dbReference>
<keyword evidence="4 7" id="KW-0812">Transmembrane</keyword>
<evidence type="ECO:0000313" key="8">
    <source>
        <dbReference type="EMBL" id="KAB8139469.1"/>
    </source>
</evidence>
<evidence type="ECO:0000256" key="2">
    <source>
        <dbReference type="ARBA" id="ARBA00022448"/>
    </source>
</evidence>
<evidence type="ECO:0000313" key="9">
    <source>
        <dbReference type="Proteomes" id="UP000480246"/>
    </source>
</evidence>
<protein>
    <submittedName>
        <fullName evidence="8">Carbohydrate ABC transporter permease</fullName>
    </submittedName>
</protein>
<evidence type="ECO:0000256" key="1">
    <source>
        <dbReference type="ARBA" id="ARBA00004651"/>
    </source>
</evidence>